<evidence type="ECO:0000313" key="1">
    <source>
        <dbReference type="EMBL" id="KAF4720684.1"/>
    </source>
</evidence>
<protein>
    <recommendedName>
        <fullName evidence="3">RNase H type-1 domain-containing protein</fullName>
    </recommendedName>
</protein>
<gene>
    <name evidence="1" type="ORF">FOZ62_002163</name>
</gene>
<name>A0A7J6RIS8_PEROL</name>
<reference evidence="1 2" key="1">
    <citation type="submission" date="2020-04" db="EMBL/GenBank/DDBJ databases">
        <title>Perkinsus olseni comparative genomics.</title>
        <authorList>
            <person name="Bogema D.R."/>
        </authorList>
    </citation>
    <scope>NUCLEOTIDE SEQUENCE [LARGE SCALE GENOMIC DNA]</scope>
    <source>
        <strain evidence="1">ATCC PRA-205</strain>
    </source>
</reference>
<feature type="non-terminal residue" evidence="1">
    <location>
        <position position="1"/>
    </location>
</feature>
<proteinExistence type="predicted"/>
<comment type="caution">
    <text evidence="1">The sequence shown here is derived from an EMBL/GenBank/DDBJ whole genome shotgun (WGS) entry which is preliminary data.</text>
</comment>
<evidence type="ECO:0000313" key="2">
    <source>
        <dbReference type="Proteomes" id="UP000574390"/>
    </source>
</evidence>
<evidence type="ECO:0008006" key="3">
    <source>
        <dbReference type="Google" id="ProtNLM"/>
    </source>
</evidence>
<organism evidence="1 2">
    <name type="scientific">Perkinsus olseni</name>
    <name type="common">Perkinsus atlanticus</name>
    <dbReference type="NCBI Taxonomy" id="32597"/>
    <lineage>
        <taxon>Eukaryota</taxon>
        <taxon>Sar</taxon>
        <taxon>Alveolata</taxon>
        <taxon>Perkinsozoa</taxon>
        <taxon>Perkinsea</taxon>
        <taxon>Perkinsida</taxon>
        <taxon>Perkinsidae</taxon>
        <taxon>Perkinsus</taxon>
    </lineage>
</organism>
<feature type="non-terminal residue" evidence="1">
    <location>
        <position position="184"/>
    </location>
</feature>
<dbReference type="InterPro" id="IPR036397">
    <property type="entry name" value="RNaseH_sf"/>
</dbReference>
<dbReference type="EMBL" id="JABANM010021765">
    <property type="protein sequence ID" value="KAF4720684.1"/>
    <property type="molecule type" value="Genomic_DNA"/>
</dbReference>
<dbReference type="Proteomes" id="UP000574390">
    <property type="component" value="Unassembled WGS sequence"/>
</dbReference>
<dbReference type="Gene3D" id="3.30.420.10">
    <property type="entry name" value="Ribonuclease H-like superfamily/Ribonuclease H"/>
    <property type="match status" value="1"/>
</dbReference>
<sequence>MTVVVPLSYCNQGEIEQLDKCEGAKCAKQRLTSEFLDAEPVKDIVGRAVHPHPVKRFVEVAGRIFYTVDHTTNPDCLPDSGTAVIYFDGTVLPGQWAGSGIAFDTITGEGATSGRKLPSHSNPMQAEILGIWLAASTGSTQPHVGRVVVISDCMRAIDTLTGKSGSLTSGRLAQLVLDRLSKLG</sequence>
<dbReference type="GO" id="GO:0003676">
    <property type="term" value="F:nucleic acid binding"/>
    <property type="evidence" value="ECO:0007669"/>
    <property type="project" value="InterPro"/>
</dbReference>
<dbReference type="AlphaFoldDB" id="A0A7J6RIS8"/>
<accession>A0A7J6RIS8</accession>